<dbReference type="AlphaFoldDB" id="A0A927BU79"/>
<dbReference type="GO" id="GO:0003677">
    <property type="term" value="F:DNA binding"/>
    <property type="evidence" value="ECO:0007669"/>
    <property type="project" value="UniProtKB-KW"/>
</dbReference>
<dbReference type="Gene3D" id="3.40.50.300">
    <property type="entry name" value="P-loop containing nucleotide triphosphate hydrolases"/>
    <property type="match status" value="2"/>
</dbReference>
<organism evidence="6 7">
    <name type="scientific">Paenibacillus sabuli</name>
    <dbReference type="NCBI Taxonomy" id="2772509"/>
    <lineage>
        <taxon>Bacteria</taxon>
        <taxon>Bacillati</taxon>
        <taxon>Bacillota</taxon>
        <taxon>Bacilli</taxon>
        <taxon>Bacillales</taxon>
        <taxon>Paenibacillaceae</taxon>
        <taxon>Paenibacillus</taxon>
    </lineage>
</organism>
<accession>A0A927BU79</accession>
<keyword evidence="7" id="KW-1185">Reference proteome</keyword>
<dbReference type="GO" id="GO:0043138">
    <property type="term" value="F:3'-5' DNA helicase activity"/>
    <property type="evidence" value="ECO:0007669"/>
    <property type="project" value="TreeGrafter"/>
</dbReference>
<dbReference type="SMART" id="SM00487">
    <property type="entry name" value="DEXDc"/>
    <property type="match status" value="1"/>
</dbReference>
<dbReference type="InterPro" id="IPR027417">
    <property type="entry name" value="P-loop_NTPase"/>
</dbReference>
<keyword evidence="6" id="KW-0347">Helicase</keyword>
<keyword evidence="6" id="KW-0378">Hydrolase</keyword>
<evidence type="ECO:0000259" key="4">
    <source>
        <dbReference type="PROSITE" id="PS51192"/>
    </source>
</evidence>
<dbReference type="Pfam" id="PF00270">
    <property type="entry name" value="DEAD"/>
    <property type="match status" value="1"/>
</dbReference>
<dbReference type="PANTHER" id="PTHR30580:SF1">
    <property type="entry name" value="COMF OPERON PROTEIN 1"/>
    <property type="match status" value="1"/>
</dbReference>
<gene>
    <name evidence="6" type="ORF">IDH44_11615</name>
</gene>
<protein>
    <submittedName>
        <fullName evidence="6">DEAD/DEAH box helicase</fullName>
    </submittedName>
</protein>
<feature type="domain" description="Helicase ATP-binding" evidence="4">
    <location>
        <begin position="132"/>
        <end position="284"/>
    </location>
</feature>
<dbReference type="SUPFAM" id="SSF52540">
    <property type="entry name" value="P-loop containing nucleoside triphosphate hydrolases"/>
    <property type="match status" value="1"/>
</dbReference>
<keyword evidence="2" id="KW-0067">ATP-binding</keyword>
<dbReference type="InterPro" id="IPR014001">
    <property type="entry name" value="Helicase_ATP-bd"/>
</dbReference>
<comment type="caution">
    <text evidence="6">The sequence shown here is derived from an EMBL/GenBank/DDBJ whole genome shotgun (WGS) entry which is preliminary data.</text>
</comment>
<sequence length="474" mass="50582">MGKARACGLLVLGGAVPAASSSQGAVSGASDSLGSGRGASITDALVFESSDLNRMSEARASHGVAAFGAASGAVASVAAEAAADAPLQRWGLSPAQRAATVAALAFMLERQALALSSGAAPVLSAPSPAFLAARDRASRDFLLWAVTGAGKTEMIFPLIEAALRRGGRALVATPRRDVVLELDPRIRKAFPEARVTTLYGGSPQRWERGQITLATTHQLLRFAGAFELVIVDELDAFPYHGDPMLHAAADRVCTPGGTRILLSATPPPSLQREVRKGRLAHARVPVRYHRHPLPEPAVLAVPAVRALCKERRLPRRLTTALRESLERGAQIFVFVQRIRDVGPLVALLRAAGLQAAMAGTSSKDEARTETVQAFRQRAVRLLVTTTILERGVTVPRSDVFILDADGPLFDASSLVQMAGRAGRAADDPHGRVYFCSPARSRAQHAAIRQIREMNKLAKRRGYLIADDAPQRRKK</sequence>
<keyword evidence="1" id="KW-0547">Nucleotide-binding</keyword>
<dbReference type="PROSITE" id="PS51192">
    <property type="entry name" value="HELICASE_ATP_BIND_1"/>
    <property type="match status" value="1"/>
</dbReference>
<name>A0A927BU79_9BACL</name>
<dbReference type="EMBL" id="JACXIZ010000019">
    <property type="protein sequence ID" value="MBD2845840.1"/>
    <property type="molecule type" value="Genomic_DNA"/>
</dbReference>
<evidence type="ECO:0000313" key="7">
    <source>
        <dbReference type="Proteomes" id="UP000621560"/>
    </source>
</evidence>
<dbReference type="Proteomes" id="UP000621560">
    <property type="component" value="Unassembled WGS sequence"/>
</dbReference>
<evidence type="ECO:0000259" key="5">
    <source>
        <dbReference type="PROSITE" id="PS51194"/>
    </source>
</evidence>
<keyword evidence="3" id="KW-0238">DNA-binding</keyword>
<evidence type="ECO:0000313" key="6">
    <source>
        <dbReference type="EMBL" id="MBD2845840.1"/>
    </source>
</evidence>
<feature type="domain" description="Helicase C-terminal" evidence="5">
    <location>
        <begin position="312"/>
        <end position="474"/>
    </location>
</feature>
<dbReference type="GO" id="GO:0006310">
    <property type="term" value="P:DNA recombination"/>
    <property type="evidence" value="ECO:0007669"/>
    <property type="project" value="TreeGrafter"/>
</dbReference>
<dbReference type="GO" id="GO:0006270">
    <property type="term" value="P:DNA replication initiation"/>
    <property type="evidence" value="ECO:0007669"/>
    <property type="project" value="TreeGrafter"/>
</dbReference>
<evidence type="ECO:0000256" key="1">
    <source>
        <dbReference type="ARBA" id="ARBA00022741"/>
    </source>
</evidence>
<dbReference type="GO" id="GO:0005524">
    <property type="term" value="F:ATP binding"/>
    <property type="evidence" value="ECO:0007669"/>
    <property type="project" value="UniProtKB-KW"/>
</dbReference>
<dbReference type="InterPro" id="IPR001650">
    <property type="entry name" value="Helicase_C-like"/>
</dbReference>
<dbReference type="InterPro" id="IPR011545">
    <property type="entry name" value="DEAD/DEAH_box_helicase_dom"/>
</dbReference>
<dbReference type="PANTHER" id="PTHR30580">
    <property type="entry name" value="PRIMOSOMAL PROTEIN N"/>
    <property type="match status" value="1"/>
</dbReference>
<proteinExistence type="predicted"/>
<evidence type="ECO:0000256" key="2">
    <source>
        <dbReference type="ARBA" id="ARBA00022840"/>
    </source>
</evidence>
<evidence type="ECO:0000256" key="3">
    <source>
        <dbReference type="ARBA" id="ARBA00023125"/>
    </source>
</evidence>
<dbReference type="SMART" id="SM00490">
    <property type="entry name" value="HELICc"/>
    <property type="match status" value="1"/>
</dbReference>
<reference evidence="6" key="1">
    <citation type="submission" date="2020-09" db="EMBL/GenBank/DDBJ databases">
        <title>A novel bacterium of genus Paenibacillus, isolated from South China Sea.</title>
        <authorList>
            <person name="Huang H."/>
            <person name="Mo K."/>
            <person name="Hu Y."/>
        </authorList>
    </citation>
    <scope>NUCLEOTIDE SEQUENCE</scope>
    <source>
        <strain evidence="6">IB182496</strain>
    </source>
</reference>
<dbReference type="PROSITE" id="PS51194">
    <property type="entry name" value="HELICASE_CTER"/>
    <property type="match status" value="1"/>
</dbReference>
<dbReference type="GO" id="GO:0006302">
    <property type="term" value="P:double-strand break repair"/>
    <property type="evidence" value="ECO:0007669"/>
    <property type="project" value="TreeGrafter"/>
</dbReference>
<dbReference type="Pfam" id="PF00271">
    <property type="entry name" value="Helicase_C"/>
    <property type="match status" value="1"/>
</dbReference>